<organism evidence="2 3">
    <name type="scientific">Colletotrichum costaricense</name>
    <dbReference type="NCBI Taxonomy" id="1209916"/>
    <lineage>
        <taxon>Eukaryota</taxon>
        <taxon>Fungi</taxon>
        <taxon>Dikarya</taxon>
        <taxon>Ascomycota</taxon>
        <taxon>Pezizomycotina</taxon>
        <taxon>Sordariomycetes</taxon>
        <taxon>Hypocreomycetidae</taxon>
        <taxon>Glomerellales</taxon>
        <taxon>Glomerellaceae</taxon>
        <taxon>Colletotrichum</taxon>
        <taxon>Colletotrichum acutatum species complex</taxon>
    </lineage>
</organism>
<dbReference type="Proteomes" id="UP001240678">
    <property type="component" value="Unassembled WGS sequence"/>
</dbReference>
<gene>
    <name evidence="2" type="ORF">CCOS01_10522</name>
</gene>
<feature type="region of interest" description="Disordered" evidence="1">
    <location>
        <begin position="150"/>
        <end position="169"/>
    </location>
</feature>
<feature type="region of interest" description="Disordered" evidence="1">
    <location>
        <begin position="1"/>
        <end position="44"/>
    </location>
</feature>
<evidence type="ECO:0000313" key="2">
    <source>
        <dbReference type="EMBL" id="KAK1520403.1"/>
    </source>
</evidence>
<protein>
    <submittedName>
        <fullName evidence="2">Uncharacterized protein</fullName>
    </submittedName>
</protein>
<dbReference type="EMBL" id="MOOE01000011">
    <property type="protein sequence ID" value="KAK1520403.1"/>
    <property type="molecule type" value="Genomic_DNA"/>
</dbReference>
<dbReference type="RefSeq" id="XP_060310479.1">
    <property type="nucleotide sequence ID" value="XM_060458677.1"/>
</dbReference>
<feature type="compositionally biased region" description="Polar residues" evidence="1">
    <location>
        <begin position="1"/>
        <end position="22"/>
    </location>
</feature>
<feature type="compositionally biased region" description="Low complexity" evidence="1">
    <location>
        <begin position="150"/>
        <end position="160"/>
    </location>
</feature>
<evidence type="ECO:0000313" key="3">
    <source>
        <dbReference type="Proteomes" id="UP001240678"/>
    </source>
</evidence>
<feature type="non-terminal residue" evidence="2">
    <location>
        <position position="1"/>
    </location>
</feature>
<keyword evidence="3" id="KW-1185">Reference proteome</keyword>
<sequence>VTQPGSKTSSLEIQFSSANDPASSVDRSKAQKPKIGPSSGSNFPYRVSTVDQPSISRVEGRKNRTLVRRRAALNATPMTYAIVREGKSPVRRFIVKQIMYSIVSLVLRNSNLLVQGLMNEECLLDVSELNYSLFFFFFLVNSSSLLSLAPSKSSDFSLSESKPDTSLNV</sequence>
<name>A0AAI9YQX1_9PEZI</name>
<reference evidence="2 3" key="1">
    <citation type="submission" date="2016-10" db="EMBL/GenBank/DDBJ databases">
        <title>The genome sequence of Colletotrichum fioriniae PJ7.</title>
        <authorList>
            <person name="Baroncelli R."/>
        </authorList>
    </citation>
    <scope>NUCLEOTIDE SEQUENCE [LARGE SCALE GENOMIC DNA]</scope>
    <source>
        <strain evidence="2 3">IMI 309622</strain>
    </source>
</reference>
<proteinExistence type="predicted"/>
<evidence type="ECO:0000256" key="1">
    <source>
        <dbReference type="SAM" id="MobiDB-lite"/>
    </source>
</evidence>
<accession>A0AAI9YQX1</accession>
<comment type="caution">
    <text evidence="2">The sequence shown here is derived from an EMBL/GenBank/DDBJ whole genome shotgun (WGS) entry which is preliminary data.</text>
</comment>
<dbReference type="AlphaFoldDB" id="A0AAI9YQX1"/>
<dbReference type="GeneID" id="85342224"/>